<keyword evidence="1" id="KW-0812">Transmembrane</keyword>
<keyword evidence="3" id="KW-1185">Reference proteome</keyword>
<reference evidence="2" key="1">
    <citation type="submission" date="2020-07" db="EMBL/GenBank/DDBJ databases">
        <title>Clarias magur genome sequencing, assembly and annotation.</title>
        <authorList>
            <person name="Kushwaha B."/>
            <person name="Kumar R."/>
            <person name="Das P."/>
            <person name="Joshi C.G."/>
            <person name="Kumar D."/>
            <person name="Nagpure N.S."/>
            <person name="Pandey M."/>
            <person name="Agarwal S."/>
            <person name="Srivastava S."/>
            <person name="Singh M."/>
            <person name="Sahoo L."/>
            <person name="Jayasankar P."/>
            <person name="Meher P.K."/>
            <person name="Koringa P.G."/>
            <person name="Iquebal M.A."/>
            <person name="Das S.P."/>
            <person name="Bit A."/>
            <person name="Patnaik S."/>
            <person name="Patel N."/>
            <person name="Shah T.M."/>
            <person name="Hinsu A."/>
            <person name="Jena J.K."/>
        </authorList>
    </citation>
    <scope>NUCLEOTIDE SEQUENCE</scope>
    <source>
        <strain evidence="2">CIFAMagur01</strain>
        <tissue evidence="2">Testis</tissue>
    </source>
</reference>
<keyword evidence="1" id="KW-0472">Membrane</keyword>
<protein>
    <submittedName>
        <fullName evidence="2">Uncharacterized protein</fullName>
    </submittedName>
</protein>
<dbReference type="EMBL" id="QNUK01000644">
    <property type="protein sequence ID" value="KAF5890848.1"/>
    <property type="molecule type" value="Genomic_DNA"/>
</dbReference>
<name>A0A8J4THY4_CLAMG</name>
<keyword evidence="1" id="KW-1133">Transmembrane helix</keyword>
<evidence type="ECO:0000313" key="3">
    <source>
        <dbReference type="Proteomes" id="UP000727407"/>
    </source>
</evidence>
<sequence length="51" mass="5843">LSMSGTRVTSMSEWLQSDVFIIFVVALLLEVIILVALCYIIRRHRIYSKTG</sequence>
<dbReference type="AlphaFoldDB" id="A0A8J4THY4"/>
<gene>
    <name evidence="2" type="ORF">DAT39_019450</name>
</gene>
<organism evidence="2 3">
    <name type="scientific">Clarias magur</name>
    <name type="common">Asian catfish</name>
    <name type="synonym">Macropteronotus magur</name>
    <dbReference type="NCBI Taxonomy" id="1594786"/>
    <lineage>
        <taxon>Eukaryota</taxon>
        <taxon>Metazoa</taxon>
        <taxon>Chordata</taxon>
        <taxon>Craniata</taxon>
        <taxon>Vertebrata</taxon>
        <taxon>Euteleostomi</taxon>
        <taxon>Actinopterygii</taxon>
        <taxon>Neopterygii</taxon>
        <taxon>Teleostei</taxon>
        <taxon>Ostariophysi</taxon>
        <taxon>Siluriformes</taxon>
        <taxon>Clariidae</taxon>
        <taxon>Clarias</taxon>
    </lineage>
</organism>
<feature type="non-terminal residue" evidence="2">
    <location>
        <position position="1"/>
    </location>
</feature>
<feature type="non-terminal residue" evidence="2">
    <location>
        <position position="51"/>
    </location>
</feature>
<evidence type="ECO:0000313" key="2">
    <source>
        <dbReference type="EMBL" id="KAF5890848.1"/>
    </source>
</evidence>
<comment type="caution">
    <text evidence="2">The sequence shown here is derived from an EMBL/GenBank/DDBJ whole genome shotgun (WGS) entry which is preliminary data.</text>
</comment>
<feature type="transmembrane region" description="Helical" evidence="1">
    <location>
        <begin position="20"/>
        <end position="41"/>
    </location>
</feature>
<dbReference type="Proteomes" id="UP000727407">
    <property type="component" value="Unassembled WGS sequence"/>
</dbReference>
<proteinExistence type="predicted"/>
<evidence type="ECO:0000256" key="1">
    <source>
        <dbReference type="SAM" id="Phobius"/>
    </source>
</evidence>
<accession>A0A8J4THY4</accession>